<name>A0A2T0RIU3_9ACTN</name>
<keyword evidence="3" id="KW-1185">Reference proteome</keyword>
<reference evidence="2 3" key="1">
    <citation type="submission" date="2018-03" db="EMBL/GenBank/DDBJ databases">
        <title>Genomic Encyclopedia of Archaeal and Bacterial Type Strains, Phase II (KMG-II): from individual species to whole genera.</title>
        <authorList>
            <person name="Goeker M."/>
        </authorList>
    </citation>
    <scope>NUCLEOTIDE SEQUENCE [LARGE SCALE GENOMIC DNA]</scope>
    <source>
        <strain evidence="2 3">DSM 45348</strain>
    </source>
</reference>
<evidence type="ECO:0000313" key="2">
    <source>
        <dbReference type="EMBL" id="PRY21095.1"/>
    </source>
</evidence>
<dbReference type="EMBL" id="PVZG01000021">
    <property type="protein sequence ID" value="PRY21095.1"/>
    <property type="molecule type" value="Genomic_DNA"/>
</dbReference>
<gene>
    <name evidence="2" type="ORF">CLV70_12198</name>
</gene>
<accession>A0A2T0RIU3</accession>
<dbReference type="AlphaFoldDB" id="A0A2T0RIU3"/>
<proteinExistence type="predicted"/>
<protein>
    <submittedName>
        <fullName evidence="2">Uncharacterized protein</fullName>
    </submittedName>
</protein>
<dbReference type="Proteomes" id="UP000239209">
    <property type="component" value="Unassembled WGS sequence"/>
</dbReference>
<feature type="region of interest" description="Disordered" evidence="1">
    <location>
        <begin position="1"/>
        <end position="29"/>
    </location>
</feature>
<sequence length="112" mass="11663">MSLSPRGDLHTGTYVTSLPAPAGGDVSVRGPAAVFGPRRGGYTTRMTDDRVQSRAADLLPEERSAGSADPRLQAEAILAESDEREETPGAAPGTFLEHRASGETVTPGDGTR</sequence>
<feature type="region of interest" description="Disordered" evidence="1">
    <location>
        <begin position="79"/>
        <end position="112"/>
    </location>
</feature>
<organism evidence="2 3">
    <name type="scientific">Pseudosporangium ferrugineum</name>
    <dbReference type="NCBI Taxonomy" id="439699"/>
    <lineage>
        <taxon>Bacteria</taxon>
        <taxon>Bacillati</taxon>
        <taxon>Actinomycetota</taxon>
        <taxon>Actinomycetes</taxon>
        <taxon>Micromonosporales</taxon>
        <taxon>Micromonosporaceae</taxon>
        <taxon>Pseudosporangium</taxon>
    </lineage>
</organism>
<comment type="caution">
    <text evidence="2">The sequence shown here is derived from an EMBL/GenBank/DDBJ whole genome shotgun (WGS) entry which is preliminary data.</text>
</comment>
<evidence type="ECO:0000256" key="1">
    <source>
        <dbReference type="SAM" id="MobiDB-lite"/>
    </source>
</evidence>
<evidence type="ECO:0000313" key="3">
    <source>
        <dbReference type="Proteomes" id="UP000239209"/>
    </source>
</evidence>